<dbReference type="InterPro" id="IPR032808">
    <property type="entry name" value="DoxX"/>
</dbReference>
<sequence length="136" mass="13875">MTHTLQNAGLLVARILLSAMFILAGIGKLGDVQGFAGYVASGGLPGFLAWPVIVLEILGGLALLVGFQTRLAALGLGLFSVATGVLYHFVPADQMQMTIFMKNLALAGGYLALALVGAGQWSADAALGRKSATATA</sequence>
<evidence type="ECO:0000256" key="3">
    <source>
        <dbReference type="ARBA" id="ARBA00022475"/>
    </source>
</evidence>
<feature type="transmembrane region" description="Helical" evidence="7">
    <location>
        <begin position="7"/>
        <end position="27"/>
    </location>
</feature>
<evidence type="ECO:0000256" key="7">
    <source>
        <dbReference type="SAM" id="Phobius"/>
    </source>
</evidence>
<evidence type="ECO:0000256" key="6">
    <source>
        <dbReference type="ARBA" id="ARBA00023136"/>
    </source>
</evidence>
<gene>
    <name evidence="8" type="ORF">SAMN04487940_10375</name>
</gene>
<accession>A0A975W884</accession>
<dbReference type="AlphaFoldDB" id="A0A975W884"/>
<dbReference type="Pfam" id="PF07681">
    <property type="entry name" value="DoxX"/>
    <property type="match status" value="1"/>
</dbReference>
<name>A0A975W884_9RHOB</name>
<evidence type="ECO:0000256" key="4">
    <source>
        <dbReference type="ARBA" id="ARBA00022692"/>
    </source>
</evidence>
<keyword evidence="4 7" id="KW-0812">Transmembrane</keyword>
<evidence type="ECO:0000313" key="9">
    <source>
        <dbReference type="Proteomes" id="UP000182932"/>
    </source>
</evidence>
<dbReference type="RefSeq" id="WP_074835544.1">
    <property type="nucleotide sequence ID" value="NZ_CATLQZ010000031.1"/>
</dbReference>
<dbReference type="PANTHER" id="PTHR33452">
    <property type="entry name" value="OXIDOREDUCTASE CATD-RELATED"/>
    <property type="match status" value="1"/>
</dbReference>
<comment type="subcellular location">
    <subcellularLocation>
        <location evidence="1">Cell membrane</location>
        <topology evidence="1">Multi-pass membrane protein</topology>
    </subcellularLocation>
</comment>
<keyword evidence="6 7" id="KW-0472">Membrane</keyword>
<keyword evidence="5 7" id="KW-1133">Transmembrane helix</keyword>
<dbReference type="PANTHER" id="PTHR33452:SF1">
    <property type="entry name" value="INNER MEMBRANE PROTEIN YPHA-RELATED"/>
    <property type="match status" value="1"/>
</dbReference>
<organism evidence="8 9">
    <name type="scientific">Marinovum algicola</name>
    <dbReference type="NCBI Taxonomy" id="42444"/>
    <lineage>
        <taxon>Bacteria</taxon>
        <taxon>Pseudomonadati</taxon>
        <taxon>Pseudomonadota</taxon>
        <taxon>Alphaproteobacteria</taxon>
        <taxon>Rhodobacterales</taxon>
        <taxon>Roseobacteraceae</taxon>
        <taxon>Marinovum</taxon>
    </lineage>
</organism>
<dbReference type="Proteomes" id="UP000182932">
    <property type="component" value="Unassembled WGS sequence"/>
</dbReference>
<keyword evidence="9" id="KW-1185">Reference proteome</keyword>
<dbReference type="InterPro" id="IPR051907">
    <property type="entry name" value="DoxX-like_oxidoreductase"/>
</dbReference>
<comment type="caution">
    <text evidence="8">The sequence shown here is derived from an EMBL/GenBank/DDBJ whole genome shotgun (WGS) entry which is preliminary data.</text>
</comment>
<feature type="transmembrane region" description="Helical" evidence="7">
    <location>
        <begin position="71"/>
        <end position="90"/>
    </location>
</feature>
<evidence type="ECO:0000313" key="8">
    <source>
        <dbReference type="EMBL" id="SEJ05298.1"/>
    </source>
</evidence>
<comment type="similarity">
    <text evidence="2">Belongs to the DoxX family.</text>
</comment>
<proteinExistence type="inferred from homology"/>
<dbReference type="EMBL" id="FNYY01000003">
    <property type="protein sequence ID" value="SEJ05298.1"/>
    <property type="molecule type" value="Genomic_DNA"/>
</dbReference>
<evidence type="ECO:0000256" key="1">
    <source>
        <dbReference type="ARBA" id="ARBA00004651"/>
    </source>
</evidence>
<dbReference type="GO" id="GO:0005886">
    <property type="term" value="C:plasma membrane"/>
    <property type="evidence" value="ECO:0007669"/>
    <property type="project" value="UniProtKB-SubCell"/>
</dbReference>
<evidence type="ECO:0000256" key="5">
    <source>
        <dbReference type="ARBA" id="ARBA00022989"/>
    </source>
</evidence>
<reference evidence="8 9" key="1">
    <citation type="submission" date="2016-10" db="EMBL/GenBank/DDBJ databases">
        <authorList>
            <person name="Varghese N."/>
            <person name="Submissions S."/>
        </authorList>
    </citation>
    <scope>NUCLEOTIDE SEQUENCE [LARGE SCALE GENOMIC DNA]</scope>
    <source>
        <strain evidence="8 9">FF3</strain>
    </source>
</reference>
<evidence type="ECO:0000256" key="2">
    <source>
        <dbReference type="ARBA" id="ARBA00006679"/>
    </source>
</evidence>
<feature type="transmembrane region" description="Helical" evidence="7">
    <location>
        <begin position="47"/>
        <end position="64"/>
    </location>
</feature>
<protein>
    <submittedName>
        <fullName evidence="8">Oxidoreductase</fullName>
    </submittedName>
</protein>
<feature type="transmembrane region" description="Helical" evidence="7">
    <location>
        <begin position="102"/>
        <end position="121"/>
    </location>
</feature>
<keyword evidence="3" id="KW-1003">Cell membrane</keyword>
<dbReference type="GeneID" id="80817436"/>